<evidence type="ECO:0000259" key="2">
    <source>
        <dbReference type="PROSITE" id="PS50053"/>
    </source>
</evidence>
<dbReference type="EMBL" id="CM010633">
    <property type="protein sequence ID" value="RID56654.1"/>
    <property type="molecule type" value="Genomic_DNA"/>
</dbReference>
<dbReference type="PROSITE" id="PS50053">
    <property type="entry name" value="UBIQUITIN_2"/>
    <property type="match status" value="1"/>
</dbReference>
<sequence length="150" mass="17031">MQSSIKIVDGKSTNCLQADSSKTINLKVDEEPTRRNIEQDPPHGDVMQISKKTVSGKNTINIEADCSKIIDLKNSDDQTRRNSRSNVRNGEIMQIFTYTIENVRAKIQDKEGILPDQQRLIFGRKQLENGWTLADYNIKNGSTINLILRL</sequence>
<name>A0A397YXU4_BRACM</name>
<dbReference type="InterPro" id="IPR050158">
    <property type="entry name" value="Ubiquitin_ubiquitin-like"/>
</dbReference>
<organism evidence="3 4">
    <name type="scientific">Brassica campestris</name>
    <name type="common">Field mustard</name>
    <dbReference type="NCBI Taxonomy" id="3711"/>
    <lineage>
        <taxon>Eukaryota</taxon>
        <taxon>Viridiplantae</taxon>
        <taxon>Streptophyta</taxon>
        <taxon>Embryophyta</taxon>
        <taxon>Tracheophyta</taxon>
        <taxon>Spermatophyta</taxon>
        <taxon>Magnoliopsida</taxon>
        <taxon>eudicotyledons</taxon>
        <taxon>Gunneridae</taxon>
        <taxon>Pentapetalae</taxon>
        <taxon>rosids</taxon>
        <taxon>malvids</taxon>
        <taxon>Brassicales</taxon>
        <taxon>Brassicaceae</taxon>
        <taxon>Brassiceae</taxon>
        <taxon>Brassica</taxon>
    </lineage>
</organism>
<dbReference type="Proteomes" id="UP000264353">
    <property type="component" value="Chromosome A6"/>
</dbReference>
<dbReference type="SUPFAM" id="SSF54236">
    <property type="entry name" value="Ubiquitin-like"/>
    <property type="match status" value="1"/>
</dbReference>
<keyword evidence="1" id="KW-1017">Isopeptide bond</keyword>
<dbReference type="AlphaFoldDB" id="A0A397YXU4"/>
<protein>
    <recommendedName>
        <fullName evidence="2">Ubiquitin-like domain-containing protein</fullName>
    </recommendedName>
</protein>
<dbReference type="InterPro" id="IPR019956">
    <property type="entry name" value="Ubiquitin_dom"/>
</dbReference>
<dbReference type="InterPro" id="IPR000626">
    <property type="entry name" value="Ubiquitin-like_dom"/>
</dbReference>
<evidence type="ECO:0000313" key="4">
    <source>
        <dbReference type="Proteomes" id="UP000264353"/>
    </source>
</evidence>
<dbReference type="Gene3D" id="3.10.20.90">
    <property type="entry name" value="Phosphatidylinositol 3-kinase Catalytic Subunit, Chain A, domain 1"/>
    <property type="match status" value="1"/>
</dbReference>
<proteinExistence type="predicted"/>
<dbReference type="GO" id="GO:0003729">
    <property type="term" value="F:mRNA binding"/>
    <property type="evidence" value="ECO:0007669"/>
    <property type="project" value="UniProtKB-ARBA"/>
</dbReference>
<dbReference type="PRINTS" id="PR00348">
    <property type="entry name" value="UBIQUITIN"/>
</dbReference>
<dbReference type="SMART" id="SM00213">
    <property type="entry name" value="UBQ"/>
    <property type="match status" value="1"/>
</dbReference>
<gene>
    <name evidence="3" type="ORF">BRARA_F00083</name>
</gene>
<feature type="domain" description="Ubiquitin-like" evidence="2">
    <location>
        <begin position="99"/>
        <end position="150"/>
    </location>
</feature>
<evidence type="ECO:0000256" key="1">
    <source>
        <dbReference type="ARBA" id="ARBA00022499"/>
    </source>
</evidence>
<accession>A0A397YXU4</accession>
<dbReference type="InterPro" id="IPR029071">
    <property type="entry name" value="Ubiquitin-like_domsf"/>
</dbReference>
<dbReference type="PANTHER" id="PTHR10666">
    <property type="entry name" value="UBIQUITIN"/>
    <property type="match status" value="1"/>
</dbReference>
<evidence type="ECO:0000313" key="3">
    <source>
        <dbReference type="EMBL" id="RID56654.1"/>
    </source>
</evidence>
<dbReference type="Pfam" id="PF00240">
    <property type="entry name" value="ubiquitin"/>
    <property type="match status" value="1"/>
</dbReference>
<reference evidence="3 4" key="1">
    <citation type="submission" date="2018-06" db="EMBL/GenBank/DDBJ databases">
        <title>WGS assembly of Brassica rapa FPsc.</title>
        <authorList>
            <person name="Bowman J."/>
            <person name="Kohchi T."/>
            <person name="Yamato K."/>
            <person name="Jenkins J."/>
            <person name="Shu S."/>
            <person name="Ishizaki K."/>
            <person name="Yamaoka S."/>
            <person name="Nishihama R."/>
            <person name="Nakamura Y."/>
            <person name="Berger F."/>
            <person name="Adam C."/>
            <person name="Aki S."/>
            <person name="Althoff F."/>
            <person name="Araki T."/>
            <person name="Arteaga-Vazquez M."/>
            <person name="Balasubrmanian S."/>
            <person name="Bauer D."/>
            <person name="Boehm C."/>
            <person name="Briginshaw L."/>
            <person name="Caballero-Perez J."/>
            <person name="Catarino B."/>
            <person name="Chen F."/>
            <person name="Chiyoda S."/>
            <person name="Chovatia M."/>
            <person name="Davies K."/>
            <person name="Delmans M."/>
            <person name="Demura T."/>
            <person name="Dierschke T."/>
            <person name="Dolan L."/>
            <person name="Dorantes-Acosta A."/>
            <person name="Eklund D."/>
            <person name="Florent S."/>
            <person name="Flores-Sandoval E."/>
            <person name="Fujiyama A."/>
            <person name="Fukuzawa H."/>
            <person name="Galik B."/>
            <person name="Grimanelli D."/>
            <person name="Grimwood J."/>
            <person name="Grossniklaus U."/>
            <person name="Hamada T."/>
            <person name="Haseloff J."/>
            <person name="Hetherington A."/>
            <person name="Higo A."/>
            <person name="Hirakawa Y."/>
            <person name="Hundley H."/>
            <person name="Ikeda Y."/>
            <person name="Inoue K."/>
            <person name="Inoue S."/>
            <person name="Ishida S."/>
            <person name="Jia Q."/>
            <person name="Kakita M."/>
            <person name="Kanazawa T."/>
            <person name="Kawai Y."/>
            <person name="Kawashima T."/>
            <person name="Kennedy M."/>
            <person name="Kinose K."/>
            <person name="Kinoshita T."/>
            <person name="Kohara Y."/>
            <person name="Koide E."/>
            <person name="Komatsu K."/>
            <person name="Kopischke S."/>
            <person name="Kubo M."/>
            <person name="Kyozuka J."/>
            <person name="Lagercrantz U."/>
            <person name="Lin S."/>
            <person name="Lindquist E."/>
            <person name="Lipzen A."/>
            <person name="Lu C."/>
            <person name="Luna E."/>
            <person name="Martienssen R."/>
            <person name="Minamino N."/>
            <person name="Mizutani M."/>
            <person name="Mizutani M."/>
            <person name="Mochizuki N."/>
            <person name="Monte I."/>
            <person name="Mosher R."/>
            <person name="Nagasaki H."/>
            <person name="Nakagami H."/>
            <person name="Naramoto S."/>
            <person name="Nishitani K."/>
            <person name="Ohtani M."/>
            <person name="Okamoto T."/>
            <person name="Okumura M."/>
            <person name="Phillips J."/>
            <person name="Pollak B."/>
            <person name="Reinders A."/>
            <person name="Roevekamp M."/>
            <person name="Sano R."/>
            <person name="Sawa S."/>
            <person name="Schmid M."/>
            <person name="Shirakawa M."/>
            <person name="Solano R."/>
            <person name="Spunde A."/>
            <person name="Suetsugu N."/>
            <person name="Sugano S."/>
            <person name="Sugiyama A."/>
            <person name="Sun R."/>
            <person name="Suzuki Y."/>
            <person name="Takenaka M."/>
            <person name="Takezawa D."/>
            <person name="Tomogane H."/>
            <person name="Tsuzuki M."/>
            <person name="Ueda T."/>
            <person name="Umeda M."/>
            <person name="Ward J."/>
            <person name="Watanabe Y."/>
            <person name="Yazaki K."/>
            <person name="Yokoyama R."/>
            <person name="Yoshitake Y."/>
            <person name="Yotsui I."/>
            <person name="Zachgo S."/>
            <person name="Schmutz J."/>
        </authorList>
    </citation>
    <scope>NUCLEOTIDE SEQUENCE [LARGE SCALE GENOMIC DNA]</scope>
    <source>
        <strain evidence="4">cv. B-3</strain>
    </source>
</reference>